<dbReference type="Pfam" id="PF00441">
    <property type="entry name" value="Acyl-CoA_dh_1"/>
    <property type="match status" value="1"/>
</dbReference>
<dbReference type="GO" id="GO:0009083">
    <property type="term" value="P:branched-chain amino acid catabolic process"/>
    <property type="evidence" value="ECO:0007669"/>
    <property type="project" value="UniProtKB-KW"/>
</dbReference>
<comment type="caution">
    <text evidence="12">The sequence shown here is derived from an EMBL/GenBank/DDBJ whole genome shotgun (WGS) entry which is preliminary data.</text>
</comment>
<keyword evidence="5 8" id="KW-0285">Flavoprotein</keyword>
<evidence type="ECO:0000256" key="3">
    <source>
        <dbReference type="ARBA" id="ARBA00009347"/>
    </source>
</evidence>
<keyword evidence="6 8" id="KW-0274">FAD</keyword>
<dbReference type="InterPro" id="IPR009100">
    <property type="entry name" value="AcylCoA_DH/oxidase_NM_dom_sf"/>
</dbReference>
<keyword evidence="7 8" id="KW-0560">Oxidoreductase</keyword>
<reference evidence="12" key="1">
    <citation type="journal article" date="2020" name="mSystems">
        <title>Genome- and Community-Level Interaction Insights into Carbon Utilization and Element Cycling Functions of Hydrothermarchaeota in Hydrothermal Sediment.</title>
        <authorList>
            <person name="Zhou Z."/>
            <person name="Liu Y."/>
            <person name="Xu W."/>
            <person name="Pan J."/>
            <person name="Luo Z.H."/>
            <person name="Li M."/>
        </authorList>
    </citation>
    <scope>NUCLEOTIDE SEQUENCE [LARGE SCALE GENOMIC DNA]</scope>
    <source>
        <strain evidence="12">SpSt-26</strain>
    </source>
</reference>
<evidence type="ECO:0000256" key="1">
    <source>
        <dbReference type="ARBA" id="ARBA00001974"/>
    </source>
</evidence>
<comment type="pathway">
    <text evidence="2">Amino-acid degradation; L-valine degradation.</text>
</comment>
<dbReference type="InterPro" id="IPR036250">
    <property type="entry name" value="AcylCo_DH-like_C"/>
</dbReference>
<dbReference type="SUPFAM" id="SSF56645">
    <property type="entry name" value="Acyl-CoA dehydrogenase NM domain-like"/>
    <property type="match status" value="1"/>
</dbReference>
<dbReference type="PROSITE" id="PS00073">
    <property type="entry name" value="ACYL_COA_DH_2"/>
    <property type="match status" value="1"/>
</dbReference>
<dbReference type="InterPro" id="IPR046373">
    <property type="entry name" value="Acyl-CoA_Oxase/DH_mid-dom_sf"/>
</dbReference>
<protein>
    <submittedName>
        <fullName evidence="12">Acyl-CoA dehydrogenase</fullName>
    </submittedName>
</protein>
<evidence type="ECO:0000259" key="9">
    <source>
        <dbReference type="Pfam" id="PF00441"/>
    </source>
</evidence>
<name>A0A7J2TGB5_ARCFL</name>
<evidence type="ECO:0000256" key="8">
    <source>
        <dbReference type="RuleBase" id="RU362125"/>
    </source>
</evidence>
<dbReference type="InterPro" id="IPR006089">
    <property type="entry name" value="Acyl-CoA_DH_CS"/>
</dbReference>
<dbReference type="InterPro" id="IPR037069">
    <property type="entry name" value="AcylCoA_DH/ox_N_sf"/>
</dbReference>
<evidence type="ECO:0000313" key="12">
    <source>
        <dbReference type="EMBL" id="HEH34759.1"/>
    </source>
</evidence>
<dbReference type="InterPro" id="IPR013786">
    <property type="entry name" value="AcylCoA_DH/ox_N"/>
</dbReference>
<dbReference type="PANTHER" id="PTHR43884:SF12">
    <property type="entry name" value="ISOVALERYL-COA DEHYDROGENASE, MITOCHONDRIAL-RELATED"/>
    <property type="match status" value="1"/>
</dbReference>
<proteinExistence type="inferred from homology"/>
<dbReference type="EMBL" id="DSLA01000020">
    <property type="protein sequence ID" value="HEH34759.1"/>
    <property type="molecule type" value="Genomic_DNA"/>
</dbReference>
<evidence type="ECO:0000256" key="6">
    <source>
        <dbReference type="ARBA" id="ARBA00022827"/>
    </source>
</evidence>
<dbReference type="FunFam" id="1.10.540.10:FF:000026">
    <property type="entry name" value="Acyl-CoA dehydrogenase medium chain"/>
    <property type="match status" value="1"/>
</dbReference>
<evidence type="ECO:0000256" key="2">
    <source>
        <dbReference type="ARBA" id="ARBA00005109"/>
    </source>
</evidence>
<dbReference type="InterPro" id="IPR009075">
    <property type="entry name" value="AcylCo_DH/oxidase_C"/>
</dbReference>
<accession>A0A7J2TGB5</accession>
<organism evidence="12">
    <name type="scientific">Archaeoglobus fulgidus</name>
    <dbReference type="NCBI Taxonomy" id="2234"/>
    <lineage>
        <taxon>Archaea</taxon>
        <taxon>Methanobacteriati</taxon>
        <taxon>Methanobacteriota</taxon>
        <taxon>Archaeoglobi</taxon>
        <taxon>Archaeoglobales</taxon>
        <taxon>Archaeoglobaceae</taxon>
        <taxon>Archaeoglobus</taxon>
    </lineage>
</organism>
<dbReference type="Gene3D" id="1.10.540.10">
    <property type="entry name" value="Acyl-CoA dehydrogenase/oxidase, N-terminal domain"/>
    <property type="match status" value="1"/>
</dbReference>
<feature type="domain" description="Acyl-CoA oxidase/dehydrogenase middle" evidence="10">
    <location>
        <begin position="124"/>
        <end position="218"/>
    </location>
</feature>
<dbReference type="Gene3D" id="1.20.140.10">
    <property type="entry name" value="Butyryl-CoA Dehydrogenase, subunit A, domain 3"/>
    <property type="match status" value="1"/>
</dbReference>
<comment type="similarity">
    <text evidence="3 8">Belongs to the acyl-CoA dehydrogenase family.</text>
</comment>
<evidence type="ECO:0000259" key="10">
    <source>
        <dbReference type="Pfam" id="PF02770"/>
    </source>
</evidence>
<dbReference type="Pfam" id="PF02771">
    <property type="entry name" value="Acyl-CoA_dh_N"/>
    <property type="match status" value="1"/>
</dbReference>
<keyword evidence="4" id="KW-0101">Branched-chain amino acid catabolism</keyword>
<dbReference type="GO" id="GO:0003995">
    <property type="term" value="F:acyl-CoA dehydrogenase activity"/>
    <property type="evidence" value="ECO:0007669"/>
    <property type="project" value="InterPro"/>
</dbReference>
<evidence type="ECO:0000256" key="7">
    <source>
        <dbReference type="ARBA" id="ARBA00023002"/>
    </source>
</evidence>
<evidence type="ECO:0000259" key="11">
    <source>
        <dbReference type="Pfam" id="PF02771"/>
    </source>
</evidence>
<dbReference type="SUPFAM" id="SSF47203">
    <property type="entry name" value="Acyl-CoA dehydrogenase C-terminal domain-like"/>
    <property type="match status" value="1"/>
</dbReference>
<comment type="cofactor">
    <cofactor evidence="1 8">
        <name>FAD</name>
        <dbReference type="ChEBI" id="CHEBI:57692"/>
    </cofactor>
</comment>
<feature type="domain" description="Acyl-CoA dehydrogenase/oxidase N-terminal" evidence="11">
    <location>
        <begin position="6"/>
        <end position="118"/>
    </location>
</feature>
<dbReference type="Gene3D" id="2.40.110.10">
    <property type="entry name" value="Butyryl-CoA Dehydrogenase, subunit A, domain 2"/>
    <property type="match status" value="1"/>
</dbReference>
<dbReference type="FunFam" id="1.20.140.10:FF:000001">
    <property type="entry name" value="Acyl-CoA dehydrogenase"/>
    <property type="match status" value="1"/>
</dbReference>
<dbReference type="AlphaFoldDB" id="A0A7J2TGB5"/>
<sequence>MHFELSKEQEDVKRAAREFATKEFVKEKAEEYDKKEEFPFDIWKKACELGFIGIHFPEEYGGAGMGCLENVLVAEEFCRADSTIGSAIILADFSSELILLYGSEEQKKDVLPKVAKGKAITAGCYTEPEAGSDLTAIRTKAVKDGDEWVINGSKTFITNAPIADYFVVLAVTEETQPRYRGFTTFLLNKKMDGIKINPIKGKMGIRASPTGEVSFRDVRVDDSAIIGQLNRGFYQVLEFFNESRIEIAAQALGIAQGAFDRTVNYLKQRKQFGQPIGAFQALQHRIADLRAQLEAVRLLVYKAAWNWDNKKVDPALTSMAKYLAGKLAVKVCDEAVQMHGGYGYIAEYEVERFLRDAKITEIYEGTKEIQLNTISREIFGKMR</sequence>
<evidence type="ECO:0000256" key="4">
    <source>
        <dbReference type="ARBA" id="ARBA00022456"/>
    </source>
</evidence>
<dbReference type="InterPro" id="IPR006091">
    <property type="entry name" value="Acyl-CoA_Oxase/DH_mid-dom"/>
</dbReference>
<evidence type="ECO:0000256" key="5">
    <source>
        <dbReference type="ARBA" id="ARBA00022630"/>
    </source>
</evidence>
<gene>
    <name evidence="12" type="ORF">ENP88_01100</name>
</gene>
<dbReference type="PANTHER" id="PTHR43884">
    <property type="entry name" value="ACYL-COA DEHYDROGENASE"/>
    <property type="match status" value="1"/>
</dbReference>
<dbReference type="Pfam" id="PF02770">
    <property type="entry name" value="Acyl-CoA_dh_M"/>
    <property type="match status" value="1"/>
</dbReference>
<dbReference type="FunFam" id="2.40.110.10:FF:000001">
    <property type="entry name" value="Acyl-CoA dehydrogenase, mitochondrial"/>
    <property type="match status" value="1"/>
</dbReference>
<feature type="domain" description="Acyl-CoA dehydrogenase/oxidase C-terminal" evidence="9">
    <location>
        <begin position="230"/>
        <end position="378"/>
    </location>
</feature>
<dbReference type="PIRSF" id="PIRSF016578">
    <property type="entry name" value="HsaA"/>
    <property type="match status" value="1"/>
</dbReference>
<dbReference type="GO" id="GO:0050660">
    <property type="term" value="F:flavin adenine dinucleotide binding"/>
    <property type="evidence" value="ECO:0007669"/>
    <property type="project" value="InterPro"/>
</dbReference>